<sequence>MGSLVLGIHHECGRSARLDETFENEEIAGQHFWQTFGRHCATERSTRRP</sequence>
<evidence type="ECO:0000313" key="1">
    <source>
        <dbReference type="EMBL" id="JAH38076.1"/>
    </source>
</evidence>
<reference evidence="1" key="1">
    <citation type="submission" date="2014-11" db="EMBL/GenBank/DDBJ databases">
        <authorList>
            <person name="Amaro Gonzalez C."/>
        </authorList>
    </citation>
    <scope>NUCLEOTIDE SEQUENCE</scope>
</reference>
<dbReference type="AlphaFoldDB" id="A0A0E9S9X3"/>
<reference evidence="1" key="2">
    <citation type="journal article" date="2015" name="Fish Shellfish Immunol.">
        <title>Early steps in the European eel (Anguilla anguilla)-Vibrio vulnificus interaction in the gills: Role of the RtxA13 toxin.</title>
        <authorList>
            <person name="Callol A."/>
            <person name="Pajuelo D."/>
            <person name="Ebbesson L."/>
            <person name="Teles M."/>
            <person name="MacKenzie S."/>
            <person name="Amaro C."/>
        </authorList>
    </citation>
    <scope>NUCLEOTIDE SEQUENCE</scope>
</reference>
<organism evidence="1">
    <name type="scientific">Anguilla anguilla</name>
    <name type="common">European freshwater eel</name>
    <name type="synonym">Muraena anguilla</name>
    <dbReference type="NCBI Taxonomy" id="7936"/>
    <lineage>
        <taxon>Eukaryota</taxon>
        <taxon>Metazoa</taxon>
        <taxon>Chordata</taxon>
        <taxon>Craniata</taxon>
        <taxon>Vertebrata</taxon>
        <taxon>Euteleostomi</taxon>
        <taxon>Actinopterygii</taxon>
        <taxon>Neopterygii</taxon>
        <taxon>Teleostei</taxon>
        <taxon>Anguilliformes</taxon>
        <taxon>Anguillidae</taxon>
        <taxon>Anguilla</taxon>
    </lineage>
</organism>
<proteinExistence type="predicted"/>
<protein>
    <submittedName>
        <fullName evidence="1">Uncharacterized protein</fullName>
    </submittedName>
</protein>
<name>A0A0E9S9X3_ANGAN</name>
<dbReference type="EMBL" id="GBXM01070501">
    <property type="protein sequence ID" value="JAH38076.1"/>
    <property type="molecule type" value="Transcribed_RNA"/>
</dbReference>
<accession>A0A0E9S9X3</accession>